<dbReference type="Gene3D" id="3.40.50.1820">
    <property type="entry name" value="alpha/beta hydrolase"/>
    <property type="match status" value="1"/>
</dbReference>
<reference evidence="5" key="1">
    <citation type="journal article" date="2019" name="Int. J. Syst. Evol. Microbiol.">
        <title>The Global Catalogue of Microorganisms (GCM) 10K type strain sequencing project: providing services to taxonomists for standard genome sequencing and annotation.</title>
        <authorList>
            <consortium name="The Broad Institute Genomics Platform"/>
            <consortium name="The Broad Institute Genome Sequencing Center for Infectious Disease"/>
            <person name="Wu L."/>
            <person name="Ma J."/>
        </authorList>
    </citation>
    <scope>NUCLEOTIDE SEQUENCE [LARGE SCALE GENOMIC DNA]</scope>
    <source>
        <strain evidence="5">NBRC 105857</strain>
    </source>
</reference>
<accession>A0ABQ5YS80</accession>
<organism evidence="4 5">
    <name type="scientific">Limnobacter litoralis</name>
    <dbReference type="NCBI Taxonomy" id="481366"/>
    <lineage>
        <taxon>Bacteria</taxon>
        <taxon>Pseudomonadati</taxon>
        <taxon>Pseudomonadota</taxon>
        <taxon>Betaproteobacteria</taxon>
        <taxon>Burkholderiales</taxon>
        <taxon>Burkholderiaceae</taxon>
        <taxon>Limnobacter</taxon>
    </lineage>
</organism>
<gene>
    <name evidence="4" type="ORF">GCM10007875_13230</name>
</gene>
<evidence type="ECO:0000256" key="2">
    <source>
        <dbReference type="ARBA" id="ARBA00022801"/>
    </source>
</evidence>
<dbReference type="InterPro" id="IPR051209">
    <property type="entry name" value="FAD-bind_Monooxygenase_sf"/>
</dbReference>
<proteinExistence type="inferred from homology"/>
<dbReference type="SUPFAM" id="SSF51905">
    <property type="entry name" value="FAD/NAD(P)-binding domain"/>
    <property type="match status" value="2"/>
</dbReference>
<feature type="domain" description="Alpha/beta hydrolase fold-3" evidence="3">
    <location>
        <begin position="579"/>
        <end position="778"/>
    </location>
</feature>
<dbReference type="SUPFAM" id="SSF53474">
    <property type="entry name" value="alpha/beta-Hydrolases"/>
    <property type="match status" value="1"/>
</dbReference>
<comment type="caution">
    <text evidence="4">The sequence shown here is derived from an EMBL/GenBank/DDBJ whole genome shotgun (WGS) entry which is preliminary data.</text>
</comment>
<keyword evidence="5" id="KW-1185">Reference proteome</keyword>
<dbReference type="EMBL" id="BSOJ01000012">
    <property type="protein sequence ID" value="GLR26235.1"/>
    <property type="molecule type" value="Genomic_DNA"/>
</dbReference>
<dbReference type="InterPro" id="IPR029058">
    <property type="entry name" value="AB_hydrolase_fold"/>
</dbReference>
<dbReference type="InterPro" id="IPR013094">
    <property type="entry name" value="AB_hydrolase_3"/>
</dbReference>
<evidence type="ECO:0000256" key="1">
    <source>
        <dbReference type="ARBA" id="ARBA00010515"/>
    </source>
</evidence>
<dbReference type="PROSITE" id="PS01173">
    <property type="entry name" value="LIPASE_GDXG_HIS"/>
    <property type="match status" value="1"/>
</dbReference>
<dbReference type="Proteomes" id="UP001156664">
    <property type="component" value="Unassembled WGS sequence"/>
</dbReference>
<dbReference type="RefSeq" id="WP_284280737.1">
    <property type="nucleotide sequence ID" value="NZ_BSOJ01000012.1"/>
</dbReference>
<dbReference type="Pfam" id="PF07859">
    <property type="entry name" value="Abhydrolase_3"/>
    <property type="match status" value="1"/>
</dbReference>
<dbReference type="Pfam" id="PF13738">
    <property type="entry name" value="Pyr_redox_3"/>
    <property type="match status" value="1"/>
</dbReference>
<evidence type="ECO:0000313" key="5">
    <source>
        <dbReference type="Proteomes" id="UP001156664"/>
    </source>
</evidence>
<comment type="similarity">
    <text evidence="1">Belongs to the 'GDXG' lipolytic enzyme family.</text>
</comment>
<dbReference type="PANTHER" id="PTHR42877">
    <property type="entry name" value="L-ORNITHINE N(5)-MONOOXYGENASE-RELATED"/>
    <property type="match status" value="1"/>
</dbReference>
<evidence type="ECO:0000259" key="3">
    <source>
        <dbReference type="Pfam" id="PF07859"/>
    </source>
</evidence>
<protein>
    <recommendedName>
        <fullName evidence="3">Alpha/beta hydrolase fold-3 domain-containing protein</fullName>
    </recommendedName>
</protein>
<sequence>MTRQVYEVIVIGGGFAGLGLAIELKKQYRHNFLVLEKGGDVGGVWRENTYPGAACDVPSHLYSFSYELNPNWAHVFARQPEILQYQRHCADKYGVREHFRFNTEVQGADFDEAENRWQVHTRDGEVLYCRALVTAMGQLSAPSLPNLPGIERFQGDSFHSARWNHDCDLKGKRVAVVGTGASAIQFVPAIVDQVDKLVLFQRSPSYIMSRPDRPHTQFEKAMWSRFPVLMRLHRLRIYLQYESRALAFTRFRGLMKFAVERPFKRLLAKSVSDPQLREQLVPSYPVGCKRILLSSDYLTAMAKPNLQLVTESIAEVSPSGIRTKDGSDYPVDVIIYGTGFAATQFLTPLRIRGLDGLDLNAAWSQGAKAHLGMSVPGFPNFYMLYGPNTNLGHNSIIYMLESQIRYLTRTLARQRDTHADRVEVSDSVYQRFNKSIQAAFSHTVWNGCKSWYVDDKGHNSTGWPGFTFTFRALTARSSLREFQFTSARHPLVPSDLPVTVHAAADPLDNALAAFFRGFLRVAFRVPVGKPFGVWVQRAVVGLLSPLMPGCSGVFRYRETLAGVPTGITVPRAGESGKVVLYLHGGAYCLGSASTHRSITSRLAVHSGAVVYTPNYRLAPEHPYPAQIEDALACYQALLAKGISPAQITVMGDSAGGGLAVALALQLKALGLPQPAGLGLISPFVDPAMSGESLRTKANEDPMVRQGWLEQGAAWLKVPPTARCFYPLEESLAGLPPLFIQVGEQEILLSDSLRLAVKARQDGVPCELNLHQRRWHVFHLQAFYLSSARKAIQSLAIFVTYSNKNKQYQEETVWKKAA</sequence>
<dbReference type="PANTHER" id="PTHR42877:SF4">
    <property type="entry name" value="FAD_NAD(P)-BINDING DOMAIN-CONTAINING PROTEIN-RELATED"/>
    <property type="match status" value="1"/>
</dbReference>
<dbReference type="InterPro" id="IPR036188">
    <property type="entry name" value="FAD/NAD-bd_sf"/>
</dbReference>
<evidence type="ECO:0000313" key="4">
    <source>
        <dbReference type="EMBL" id="GLR26235.1"/>
    </source>
</evidence>
<dbReference type="InterPro" id="IPR002168">
    <property type="entry name" value="Lipase_GDXG_HIS_AS"/>
</dbReference>
<dbReference type="Gene3D" id="3.50.50.60">
    <property type="entry name" value="FAD/NAD(P)-binding domain"/>
    <property type="match status" value="2"/>
</dbReference>
<keyword evidence="2" id="KW-0378">Hydrolase</keyword>
<name>A0ABQ5YS80_9BURK</name>